<dbReference type="Pfam" id="PF13302">
    <property type="entry name" value="Acetyltransf_3"/>
    <property type="match status" value="1"/>
</dbReference>
<feature type="domain" description="N-acetyltransferase" evidence="4">
    <location>
        <begin position="12"/>
        <end position="180"/>
    </location>
</feature>
<dbReference type="SUPFAM" id="SSF55729">
    <property type="entry name" value="Acyl-CoA N-acyltransferases (Nat)"/>
    <property type="match status" value="1"/>
</dbReference>
<evidence type="ECO:0000256" key="2">
    <source>
        <dbReference type="ARBA" id="ARBA00023315"/>
    </source>
</evidence>
<dbReference type="Gene3D" id="3.40.630.30">
    <property type="match status" value="1"/>
</dbReference>
<gene>
    <name evidence="5" type="ORF">SAMN05421874_12281</name>
</gene>
<evidence type="ECO:0000256" key="3">
    <source>
        <dbReference type="ARBA" id="ARBA00038502"/>
    </source>
</evidence>
<name>A0A1G9KG35_9ACTN</name>
<evidence type="ECO:0000259" key="4">
    <source>
        <dbReference type="PROSITE" id="PS51186"/>
    </source>
</evidence>
<dbReference type="PROSITE" id="PS51186">
    <property type="entry name" value="GNAT"/>
    <property type="match status" value="1"/>
</dbReference>
<dbReference type="PANTHER" id="PTHR43792">
    <property type="entry name" value="GNAT FAMILY, PUTATIVE (AFU_ORTHOLOGUE AFUA_3G00765)-RELATED-RELATED"/>
    <property type="match status" value="1"/>
</dbReference>
<dbReference type="Proteomes" id="UP000198683">
    <property type="component" value="Unassembled WGS sequence"/>
</dbReference>
<dbReference type="GO" id="GO:0005737">
    <property type="term" value="C:cytoplasm"/>
    <property type="evidence" value="ECO:0007669"/>
    <property type="project" value="TreeGrafter"/>
</dbReference>
<dbReference type="OrthoDB" id="5242221at2"/>
<dbReference type="RefSeq" id="WP_090770882.1">
    <property type="nucleotide sequence ID" value="NZ_FNFB01000022.1"/>
</dbReference>
<keyword evidence="1 5" id="KW-0808">Transferase</keyword>
<dbReference type="InterPro" id="IPR051531">
    <property type="entry name" value="N-acetyltransferase"/>
</dbReference>
<evidence type="ECO:0000313" key="5">
    <source>
        <dbReference type="EMBL" id="SDL48343.1"/>
    </source>
</evidence>
<dbReference type="InterPro" id="IPR016181">
    <property type="entry name" value="Acyl_CoA_acyltransferase"/>
</dbReference>
<comment type="similarity">
    <text evidence="3">Belongs to the acetyltransferase family. RimJ subfamily.</text>
</comment>
<dbReference type="GO" id="GO:0008999">
    <property type="term" value="F:protein-N-terminal-alanine acetyltransferase activity"/>
    <property type="evidence" value="ECO:0007669"/>
    <property type="project" value="TreeGrafter"/>
</dbReference>
<keyword evidence="6" id="KW-1185">Reference proteome</keyword>
<accession>A0A1G9KG35</accession>
<dbReference type="STRING" id="683260.SAMN05421874_12281"/>
<proteinExistence type="inferred from homology"/>
<dbReference type="InterPro" id="IPR000182">
    <property type="entry name" value="GNAT_dom"/>
</dbReference>
<keyword evidence="2" id="KW-0012">Acyltransferase</keyword>
<dbReference type="EMBL" id="FNFB01000022">
    <property type="protein sequence ID" value="SDL48343.1"/>
    <property type="molecule type" value="Genomic_DNA"/>
</dbReference>
<reference evidence="5 6" key="1">
    <citation type="submission" date="2016-10" db="EMBL/GenBank/DDBJ databases">
        <authorList>
            <person name="de Groot N.N."/>
        </authorList>
    </citation>
    <scope>NUCLEOTIDE SEQUENCE [LARGE SCALE GENOMIC DNA]</scope>
    <source>
        <strain evidence="5 6">CGMCC 4.5681</strain>
    </source>
</reference>
<protein>
    <submittedName>
        <fullName evidence="5">Ribosomal-protein-alanine N-acetyltransferase</fullName>
    </submittedName>
</protein>
<sequence length="185" mass="20730">MTIKPVALPGGVVLRLVTEHDAPAVTEAYIRNRDHLRRWEPRRSESFYTLKVQTEMLEALLAKQARGDATAWVLADGDRVVGRMTLNDTVRGPFLSTNLGYWIDGELNGRGLATAAVREVCRMADEDLGLHRIAAGTLLDNVASQTVLRKCGFEPYGTAPRYLAIDGRWQDHRLFQLLLNDRPAF</sequence>
<evidence type="ECO:0000313" key="6">
    <source>
        <dbReference type="Proteomes" id="UP000198683"/>
    </source>
</evidence>
<dbReference type="AlphaFoldDB" id="A0A1G9KG35"/>
<organism evidence="5 6">
    <name type="scientific">Nonomuraea maritima</name>
    <dbReference type="NCBI Taxonomy" id="683260"/>
    <lineage>
        <taxon>Bacteria</taxon>
        <taxon>Bacillati</taxon>
        <taxon>Actinomycetota</taxon>
        <taxon>Actinomycetes</taxon>
        <taxon>Streptosporangiales</taxon>
        <taxon>Streptosporangiaceae</taxon>
        <taxon>Nonomuraea</taxon>
    </lineage>
</organism>
<evidence type="ECO:0000256" key="1">
    <source>
        <dbReference type="ARBA" id="ARBA00022679"/>
    </source>
</evidence>
<dbReference type="PANTHER" id="PTHR43792:SF8">
    <property type="entry name" value="[RIBOSOMAL PROTEIN US5]-ALANINE N-ACETYLTRANSFERASE"/>
    <property type="match status" value="1"/>
</dbReference>